<feature type="domain" description="Baseplate J-like C-terminal" evidence="4">
    <location>
        <begin position="310"/>
        <end position="380"/>
    </location>
</feature>
<dbReference type="InterPro" id="IPR052399">
    <property type="entry name" value="Phage_Baseplate_Assmbl_Protein"/>
</dbReference>
<dbReference type="InterPro" id="IPR058531">
    <property type="entry name" value="Baseplate_J_M"/>
</dbReference>
<keyword evidence="6" id="KW-1185">Reference proteome</keyword>
<reference evidence="6" key="1">
    <citation type="submission" date="2023-07" db="EMBL/GenBank/DDBJ databases">
        <title>Identification of Pectobacterium versatile causing blackleg of potato from New York State with a whole genome sequencing approach.</title>
        <authorList>
            <person name="Ma X."/>
            <person name="Swingle B."/>
        </authorList>
    </citation>
    <scope>NUCLEOTIDE SEQUENCE [LARGE SCALE GENOMIC DNA]</scope>
    <source>
        <strain evidence="6">NY1588A</strain>
    </source>
</reference>
<protein>
    <submittedName>
        <fullName evidence="5">Baseplate J/gp47 family protein</fullName>
    </submittedName>
</protein>
<proteinExistence type="inferred from homology"/>
<dbReference type="Pfam" id="PF04865">
    <property type="entry name" value="Baseplate_J"/>
    <property type="match status" value="1"/>
</dbReference>
<feature type="domain" description="Baseplate J-like central" evidence="3">
    <location>
        <begin position="202"/>
        <end position="294"/>
    </location>
</feature>
<dbReference type="InterPro" id="IPR058530">
    <property type="entry name" value="Baseplate_J-like_C"/>
</dbReference>
<dbReference type="RefSeq" id="WP_198339425.1">
    <property type="nucleotide sequence ID" value="NZ_JBBBPJ010000005.1"/>
</dbReference>
<dbReference type="InterPro" id="IPR006949">
    <property type="entry name" value="Barrel_Baseplate_J-like"/>
</dbReference>
<evidence type="ECO:0000259" key="3">
    <source>
        <dbReference type="Pfam" id="PF26078"/>
    </source>
</evidence>
<gene>
    <name evidence="5" type="ORF">F6Q06_08670</name>
</gene>
<evidence type="ECO:0000259" key="2">
    <source>
        <dbReference type="Pfam" id="PF04865"/>
    </source>
</evidence>
<name>A0ABS0RY50_PECPM</name>
<evidence type="ECO:0000259" key="4">
    <source>
        <dbReference type="Pfam" id="PF26079"/>
    </source>
</evidence>
<dbReference type="EMBL" id="WABS01000013">
    <property type="protein sequence ID" value="MBI0554561.1"/>
    <property type="molecule type" value="Genomic_DNA"/>
</dbReference>
<comment type="caution">
    <text evidence="5">The sequence shown here is derived from an EMBL/GenBank/DDBJ whole genome shotgun (WGS) entry which is preliminary data.</text>
</comment>
<sequence length="381" mass="40433">MPFKRKTLTELREQNRVFLQTELKSVGSLLRFSNLSVIADVDAGMAHLHNAYLDYIAQQATPFTATDEWLAAWGAMKSVYRKPPTPATAEYQISGNVGAFIPAGSLLNRSDGYQYRIDTDVTIGSTGTETIAITAVLSDIAIDVTGGGSAGNSPTGTALTLDRSFAGVVSTNIMSTPATGGADIESEESFRARILSAFQNPPQGGSDADYKKWALDVPGVTRVWVRRRALGPGTVGVYIMCDGDDKTNNGFPVGTDGISRLEDWGAYKATGDQGRVADYIFPLQPVTALVWICSPIKRTIDVILSGLSDSPASIKTAIRDALNAVLFENGNPDGTGRVLLSDLNYAIGGVNGTTGYILESPVANIVLGVGELPVLGEISYL</sequence>
<dbReference type="Pfam" id="PF26079">
    <property type="entry name" value="Baseplate_J_C"/>
    <property type="match status" value="1"/>
</dbReference>
<evidence type="ECO:0000313" key="6">
    <source>
        <dbReference type="Proteomes" id="UP001194579"/>
    </source>
</evidence>
<evidence type="ECO:0000256" key="1">
    <source>
        <dbReference type="ARBA" id="ARBA00038087"/>
    </source>
</evidence>
<feature type="domain" description="Baseplate protein J-like barrel" evidence="2">
    <location>
        <begin position="92"/>
        <end position="181"/>
    </location>
</feature>
<dbReference type="Proteomes" id="UP001194579">
    <property type="component" value="Unassembled WGS sequence"/>
</dbReference>
<evidence type="ECO:0000313" key="5">
    <source>
        <dbReference type="EMBL" id="MBI0554561.1"/>
    </source>
</evidence>
<organism evidence="5 6">
    <name type="scientific">Pectobacterium parmentieri</name>
    <dbReference type="NCBI Taxonomy" id="1905730"/>
    <lineage>
        <taxon>Bacteria</taxon>
        <taxon>Pseudomonadati</taxon>
        <taxon>Pseudomonadota</taxon>
        <taxon>Gammaproteobacteria</taxon>
        <taxon>Enterobacterales</taxon>
        <taxon>Pectobacteriaceae</taxon>
        <taxon>Pectobacterium</taxon>
    </lineage>
</organism>
<comment type="similarity">
    <text evidence="1">Belongs to the Mu gp47/PBSX XkdT family.</text>
</comment>
<dbReference type="PANTHER" id="PTHR37829">
    <property type="entry name" value="PHAGE-LIKE ELEMENT PBSX PROTEIN XKDT"/>
    <property type="match status" value="1"/>
</dbReference>
<dbReference type="PANTHER" id="PTHR37829:SF3">
    <property type="entry name" value="PROTEIN JAYE-RELATED"/>
    <property type="match status" value="1"/>
</dbReference>
<dbReference type="Pfam" id="PF26078">
    <property type="entry name" value="Baseplate_J_M"/>
    <property type="match status" value="1"/>
</dbReference>
<accession>A0ABS0RY50</accession>